<evidence type="ECO:0000313" key="11">
    <source>
        <dbReference type="EMBL" id="HIT42078.1"/>
    </source>
</evidence>
<feature type="transmembrane region" description="Helical" evidence="10">
    <location>
        <begin position="113"/>
        <end position="137"/>
    </location>
</feature>
<feature type="transmembrane region" description="Helical" evidence="10">
    <location>
        <begin position="175"/>
        <end position="192"/>
    </location>
</feature>
<evidence type="ECO:0000256" key="1">
    <source>
        <dbReference type="ARBA" id="ARBA00022475"/>
    </source>
</evidence>
<feature type="transmembrane region" description="Helical" evidence="10">
    <location>
        <begin position="86"/>
        <end position="107"/>
    </location>
</feature>
<evidence type="ECO:0000256" key="3">
    <source>
        <dbReference type="ARBA" id="ARBA00022679"/>
    </source>
</evidence>
<comment type="pathway">
    <text evidence="10">Lipid metabolism; phospholipid metabolism.</text>
</comment>
<keyword evidence="7 10" id="KW-0472">Membrane</keyword>
<keyword evidence="1 10" id="KW-1003">Cell membrane</keyword>
<dbReference type="AlphaFoldDB" id="A0A9D1GJ68"/>
<organism evidence="11 12">
    <name type="scientific">Candidatus Caccovicinus merdipullorum</name>
    <dbReference type="NCBI Taxonomy" id="2840724"/>
    <lineage>
        <taxon>Bacteria</taxon>
        <taxon>Bacillati</taxon>
        <taxon>Bacillota</taxon>
        <taxon>Clostridia</taxon>
        <taxon>Eubacteriales</taxon>
        <taxon>Candidatus Caccovicinus</taxon>
    </lineage>
</organism>
<dbReference type="EC" id="2.3.1.275" evidence="10"/>
<name>A0A9D1GJ68_9FIRM</name>
<dbReference type="Proteomes" id="UP000886860">
    <property type="component" value="Unassembled WGS sequence"/>
</dbReference>
<evidence type="ECO:0000256" key="4">
    <source>
        <dbReference type="ARBA" id="ARBA00022692"/>
    </source>
</evidence>
<evidence type="ECO:0000256" key="10">
    <source>
        <dbReference type="HAMAP-Rule" id="MF_01043"/>
    </source>
</evidence>
<keyword evidence="8 10" id="KW-0594">Phospholipid biosynthesis</keyword>
<evidence type="ECO:0000256" key="7">
    <source>
        <dbReference type="ARBA" id="ARBA00023136"/>
    </source>
</evidence>
<keyword evidence="3 10" id="KW-0808">Transferase</keyword>
<feature type="transmembrane region" description="Helical" evidence="10">
    <location>
        <begin position="51"/>
        <end position="74"/>
    </location>
</feature>
<dbReference type="PANTHER" id="PTHR30309">
    <property type="entry name" value="INNER MEMBRANE PROTEIN YGIH"/>
    <property type="match status" value="1"/>
</dbReference>
<reference evidence="11" key="1">
    <citation type="submission" date="2020-10" db="EMBL/GenBank/DDBJ databases">
        <authorList>
            <person name="Gilroy R."/>
        </authorList>
    </citation>
    <scope>NUCLEOTIDE SEQUENCE</scope>
    <source>
        <strain evidence="11">CHK123-3438</strain>
    </source>
</reference>
<dbReference type="InterPro" id="IPR003811">
    <property type="entry name" value="G3P_acylTferase_PlsY"/>
</dbReference>
<comment type="caution">
    <text evidence="11">The sequence shown here is derived from an EMBL/GenBank/DDBJ whole genome shotgun (WGS) entry which is preliminary data.</text>
</comment>
<gene>
    <name evidence="10 11" type="primary">plsY</name>
    <name evidence="11" type="ORF">IAB60_08295</name>
</gene>
<reference evidence="11" key="2">
    <citation type="journal article" date="2021" name="PeerJ">
        <title>Extensive microbial diversity within the chicken gut microbiome revealed by metagenomics and culture.</title>
        <authorList>
            <person name="Gilroy R."/>
            <person name="Ravi A."/>
            <person name="Getino M."/>
            <person name="Pursley I."/>
            <person name="Horton D.L."/>
            <person name="Alikhan N.F."/>
            <person name="Baker D."/>
            <person name="Gharbi K."/>
            <person name="Hall N."/>
            <person name="Watson M."/>
            <person name="Adriaenssens E.M."/>
            <person name="Foster-Nyarko E."/>
            <person name="Jarju S."/>
            <person name="Secka A."/>
            <person name="Antonio M."/>
            <person name="Oren A."/>
            <person name="Chaudhuri R.R."/>
            <person name="La Ragione R."/>
            <person name="Hildebrand F."/>
            <person name="Pallen M.J."/>
        </authorList>
    </citation>
    <scope>NUCLEOTIDE SEQUENCE</scope>
    <source>
        <strain evidence="11">CHK123-3438</strain>
    </source>
</reference>
<evidence type="ECO:0000256" key="5">
    <source>
        <dbReference type="ARBA" id="ARBA00022989"/>
    </source>
</evidence>
<keyword evidence="4 10" id="KW-0812">Transmembrane</keyword>
<protein>
    <recommendedName>
        <fullName evidence="10">Glycerol-3-phosphate acyltransferase</fullName>
    </recommendedName>
    <alternativeName>
        <fullName evidence="10">Acyl-PO4 G3P acyltransferase</fullName>
    </alternativeName>
    <alternativeName>
        <fullName evidence="10">Acyl-phosphate--glycerol-3-phosphate acyltransferase</fullName>
    </alternativeName>
    <alternativeName>
        <fullName evidence="10">G3P acyltransferase</fullName>
        <shortName evidence="10">GPAT</shortName>
        <ecNumber evidence="10">2.3.1.275</ecNumber>
    </alternativeName>
    <alternativeName>
        <fullName evidence="10">Lysophosphatidic acid synthase</fullName>
        <shortName evidence="10">LPA synthase</shortName>
    </alternativeName>
</protein>
<dbReference type="HAMAP" id="MF_01043">
    <property type="entry name" value="PlsY"/>
    <property type="match status" value="1"/>
</dbReference>
<comment type="function">
    <text evidence="10">Catalyzes the transfer of an acyl group from acyl-phosphate (acyl-PO(4)) to glycerol-3-phosphate (G3P) to form lysophosphatidic acid (LPA). This enzyme utilizes acyl-phosphate as fatty acyl donor, but not acyl-CoA or acyl-ACP.</text>
</comment>
<comment type="catalytic activity">
    <reaction evidence="10">
        <text>an acyl phosphate + sn-glycerol 3-phosphate = a 1-acyl-sn-glycero-3-phosphate + phosphate</text>
        <dbReference type="Rhea" id="RHEA:34075"/>
        <dbReference type="ChEBI" id="CHEBI:43474"/>
        <dbReference type="ChEBI" id="CHEBI:57597"/>
        <dbReference type="ChEBI" id="CHEBI:57970"/>
        <dbReference type="ChEBI" id="CHEBI:59918"/>
        <dbReference type="EC" id="2.3.1.275"/>
    </reaction>
</comment>
<dbReference type="Pfam" id="PF02660">
    <property type="entry name" value="G3P_acyltransf"/>
    <property type="match status" value="1"/>
</dbReference>
<comment type="subunit">
    <text evidence="10">Probably interacts with PlsX.</text>
</comment>
<feature type="transmembrane region" description="Helical" evidence="10">
    <location>
        <begin position="144"/>
        <end position="163"/>
    </location>
</feature>
<dbReference type="SMART" id="SM01207">
    <property type="entry name" value="G3P_acyltransf"/>
    <property type="match status" value="1"/>
</dbReference>
<keyword evidence="6 10" id="KW-0443">Lipid metabolism</keyword>
<evidence type="ECO:0000256" key="6">
    <source>
        <dbReference type="ARBA" id="ARBA00023098"/>
    </source>
</evidence>
<evidence type="ECO:0000256" key="8">
    <source>
        <dbReference type="ARBA" id="ARBA00023209"/>
    </source>
</evidence>
<accession>A0A9D1GJ68</accession>
<dbReference type="EMBL" id="DVKS01000143">
    <property type="protein sequence ID" value="HIT42078.1"/>
    <property type="molecule type" value="Genomic_DNA"/>
</dbReference>
<evidence type="ECO:0000313" key="12">
    <source>
        <dbReference type="Proteomes" id="UP000886860"/>
    </source>
</evidence>
<dbReference type="GO" id="GO:0005886">
    <property type="term" value="C:plasma membrane"/>
    <property type="evidence" value="ECO:0007669"/>
    <property type="project" value="UniProtKB-SubCell"/>
</dbReference>
<dbReference type="GO" id="GO:0008654">
    <property type="term" value="P:phospholipid biosynthetic process"/>
    <property type="evidence" value="ECO:0007669"/>
    <property type="project" value="UniProtKB-UniRule"/>
</dbReference>
<comment type="similarity">
    <text evidence="10">Belongs to the PlsY family.</text>
</comment>
<dbReference type="NCBIfam" id="TIGR00023">
    <property type="entry name" value="glycerol-3-phosphate 1-O-acyltransferase PlsY"/>
    <property type="match status" value="1"/>
</dbReference>
<keyword evidence="11" id="KW-0012">Acyltransferase</keyword>
<evidence type="ECO:0000256" key="2">
    <source>
        <dbReference type="ARBA" id="ARBA00022516"/>
    </source>
</evidence>
<sequence>MERILCLAIGYLCGLLQTGFIYGELHGMDIRKYGSGNSGTTNALRVMGKKAGLIVFIGDAFKALIPCTVLRFVLGGNPAYDGQLYLLMLYLGFGVILGHNFPFYMQFKGGKGIAATAGVIASLDWRLTLICAVLFLASVILTRYVSVGSILVAIAFFAVNVFLSWKGYYGLDPAHMKEFWVLCALVSAMAVWRHRANIRRLMEGTENKLWGKKE</sequence>
<dbReference type="GO" id="GO:0043772">
    <property type="term" value="F:acyl-phosphate glycerol-3-phosphate acyltransferase activity"/>
    <property type="evidence" value="ECO:0007669"/>
    <property type="project" value="UniProtKB-UniRule"/>
</dbReference>
<keyword evidence="2 10" id="KW-0444">Lipid biosynthesis</keyword>
<evidence type="ECO:0000256" key="9">
    <source>
        <dbReference type="ARBA" id="ARBA00023264"/>
    </source>
</evidence>
<keyword evidence="5 10" id="KW-1133">Transmembrane helix</keyword>
<proteinExistence type="inferred from homology"/>
<keyword evidence="9 10" id="KW-1208">Phospholipid metabolism</keyword>
<dbReference type="PANTHER" id="PTHR30309:SF0">
    <property type="entry name" value="GLYCEROL-3-PHOSPHATE ACYLTRANSFERASE-RELATED"/>
    <property type="match status" value="1"/>
</dbReference>
<comment type="subcellular location">
    <subcellularLocation>
        <location evidence="10">Cell membrane</location>
        <topology evidence="10">Multi-pass membrane protein</topology>
    </subcellularLocation>
</comment>